<feature type="compositionally biased region" description="Basic and acidic residues" evidence="1">
    <location>
        <begin position="53"/>
        <end position="108"/>
    </location>
</feature>
<dbReference type="STRING" id="5454.A0A162VAQ7"/>
<dbReference type="AlphaFoldDB" id="A0A162VAQ7"/>
<dbReference type="CDD" id="cd02440">
    <property type="entry name" value="AdoMet_MTases"/>
    <property type="match status" value="1"/>
</dbReference>
<sequence length="434" mass="48456">MSAGPLPHPQPPTTSTPPAPPASSAEPTVTTSNTSTQPHTPHTPQRGDTAQPLHHDETPHPSRHDETPHHVATHDNTTHDNTTHDNTTHDNTTHDNTTHNNNTHDHGDLQPVTHLEPDSGSDTDSAFDANSSTSTSLASSILSYEYSNGRRYHGYRSGAYVLPNDEQEQDRLDLLHHIFTLILGGNLYDAPIHPPPRRVLDIGTGTGIWAIDFADEYPGSEVLGTDLSPIQPTWIPPNAKFYIDDAESEWVYSLDERFDFIHVRTLSGAIADWPKLTRQAYAHLHPGGWLEFQEPVALCESDDGTIDLAEALLRWQALCNDAAKVFAKDIRVGHTLKQRMLDAGFVDVAEKVVKVPIGPWPKDARMKEIGRYQREHMAMGIEPYTFGFIGKILGWSEQECRVLIAQVTNDVRRKDVHMYIKFYFVHGRKPQSAV</sequence>
<dbReference type="EMBL" id="JYNV01000333">
    <property type="protein sequence ID" value="KZM18329.1"/>
    <property type="molecule type" value="Genomic_DNA"/>
</dbReference>
<dbReference type="PANTHER" id="PTHR43591">
    <property type="entry name" value="METHYLTRANSFERASE"/>
    <property type="match status" value="1"/>
</dbReference>
<evidence type="ECO:0000256" key="1">
    <source>
        <dbReference type="SAM" id="MobiDB-lite"/>
    </source>
</evidence>
<feature type="compositionally biased region" description="Low complexity" evidence="1">
    <location>
        <begin position="22"/>
        <end position="44"/>
    </location>
</feature>
<organism evidence="2 3">
    <name type="scientific">Didymella rabiei</name>
    <name type="common">Chickpea ascochyta blight fungus</name>
    <name type="synonym">Mycosphaerella rabiei</name>
    <dbReference type="NCBI Taxonomy" id="5454"/>
    <lineage>
        <taxon>Eukaryota</taxon>
        <taxon>Fungi</taxon>
        <taxon>Dikarya</taxon>
        <taxon>Ascomycota</taxon>
        <taxon>Pezizomycotina</taxon>
        <taxon>Dothideomycetes</taxon>
        <taxon>Pleosporomycetidae</taxon>
        <taxon>Pleosporales</taxon>
        <taxon>Pleosporineae</taxon>
        <taxon>Didymellaceae</taxon>
        <taxon>Ascochyta</taxon>
    </lineage>
</organism>
<gene>
    <name evidence="2" type="ORF">ST47_g10523</name>
</gene>
<name>A0A162VAQ7_DIDRA</name>
<protein>
    <recommendedName>
        <fullName evidence="4">Methyltransferase</fullName>
    </recommendedName>
</protein>
<dbReference type="SUPFAM" id="SSF53335">
    <property type="entry name" value="S-adenosyl-L-methionine-dependent methyltransferases"/>
    <property type="match status" value="1"/>
</dbReference>
<dbReference type="InterPro" id="IPR029063">
    <property type="entry name" value="SAM-dependent_MTases_sf"/>
</dbReference>
<feature type="compositionally biased region" description="Pro residues" evidence="1">
    <location>
        <begin position="1"/>
        <end position="21"/>
    </location>
</feature>
<evidence type="ECO:0008006" key="4">
    <source>
        <dbReference type="Google" id="ProtNLM"/>
    </source>
</evidence>
<comment type="caution">
    <text evidence="2">The sequence shown here is derived from an EMBL/GenBank/DDBJ whole genome shotgun (WGS) entry which is preliminary data.</text>
</comment>
<dbReference type="Proteomes" id="UP000076837">
    <property type="component" value="Unassembled WGS sequence"/>
</dbReference>
<evidence type="ECO:0000313" key="2">
    <source>
        <dbReference type="EMBL" id="KZM18329.1"/>
    </source>
</evidence>
<accession>A0A162VAQ7</accession>
<evidence type="ECO:0000313" key="3">
    <source>
        <dbReference type="Proteomes" id="UP000076837"/>
    </source>
</evidence>
<dbReference type="PANTHER" id="PTHR43591:SF10">
    <property type="entry name" value="ABC TRANSMEMBRANE TYPE-1 DOMAIN-CONTAINING PROTEIN-RELATED"/>
    <property type="match status" value="1"/>
</dbReference>
<keyword evidence="3" id="KW-1185">Reference proteome</keyword>
<feature type="compositionally biased region" description="Polar residues" evidence="1">
    <location>
        <begin position="120"/>
        <end position="130"/>
    </location>
</feature>
<dbReference type="Gene3D" id="3.40.50.150">
    <property type="entry name" value="Vaccinia Virus protein VP39"/>
    <property type="match status" value="1"/>
</dbReference>
<proteinExistence type="predicted"/>
<reference evidence="2 3" key="1">
    <citation type="journal article" date="2016" name="Sci. Rep.">
        <title>Draft genome sequencing and secretome analysis of fungal phytopathogen Ascochyta rabiei provides insight into the necrotrophic effector repertoire.</title>
        <authorList>
            <person name="Verma S."/>
            <person name="Gazara R.K."/>
            <person name="Nizam S."/>
            <person name="Parween S."/>
            <person name="Chattopadhyay D."/>
            <person name="Verma P.K."/>
        </authorList>
    </citation>
    <scope>NUCLEOTIDE SEQUENCE [LARGE SCALE GENOMIC DNA]</scope>
    <source>
        <strain evidence="2 3">ArDII</strain>
    </source>
</reference>
<dbReference type="GO" id="GO:0008168">
    <property type="term" value="F:methyltransferase activity"/>
    <property type="evidence" value="ECO:0007669"/>
    <property type="project" value="TreeGrafter"/>
</dbReference>
<feature type="region of interest" description="Disordered" evidence="1">
    <location>
        <begin position="1"/>
        <end position="134"/>
    </location>
</feature>
<dbReference type="Pfam" id="PF13489">
    <property type="entry name" value="Methyltransf_23"/>
    <property type="match status" value="1"/>
</dbReference>